<dbReference type="Pfam" id="PF07505">
    <property type="entry name" value="DUF5131"/>
    <property type="match status" value="1"/>
</dbReference>
<gene>
    <name evidence="1" type="ORF">AGR7A_Lc120546</name>
</gene>
<sequence>MADGTHIEWTDATWNPITGCSIVSPGCTNCYAMKLAGTRLKHTDSRRGLTTETKAGPVWNGDVRFNAEWLTQPLHWKRPRKIFVCAHGDLFAEGVPDDWIDKVFAIMALSPQHTFQVLTKRPETMWQYVSHPETYRRVYSIACDFAIEMSLNVTLIANRSHTQFAPSGPRVFLNQWPLTNLWLGVSAEDQKRADERIPVLLETPAIVRWLSAEPLLGPLDLETLRLQNVLSPLDALRGSTWEVTRAGRFYHGPIDRTKHRRLDWVVVGGESGSGARAVHPAWVRSIREQCAAADVPFFFKQWGAWKPVPWKLDRHRDETDADYIDRSERECSTHAISLSGHLIEMDHKPWAWARVLPAPETHHSVKFVGKKAAGRLLDGVVHDAFPKTERTI</sequence>
<dbReference type="RefSeq" id="WP_080854279.1">
    <property type="nucleotide sequence ID" value="NZ_LT009776.1"/>
</dbReference>
<dbReference type="EMBL" id="FCNP01000033">
    <property type="protein sequence ID" value="CVI59449.1"/>
    <property type="molecule type" value="Genomic_DNA"/>
</dbReference>
<evidence type="ECO:0000313" key="1">
    <source>
        <dbReference type="EMBL" id="CVI59449.1"/>
    </source>
</evidence>
<comment type="caution">
    <text evidence="1">The sequence shown here is derived from an EMBL/GenBank/DDBJ whole genome shotgun (WGS) entry which is preliminary data.</text>
</comment>
<proteinExistence type="predicted"/>
<keyword evidence="2" id="KW-1185">Reference proteome</keyword>
<accession>A0A1S7TXX9</accession>
<dbReference type="InterPro" id="IPR011101">
    <property type="entry name" value="DUF5131"/>
</dbReference>
<name>A0A1S7TXX9_9HYPH</name>
<evidence type="ECO:0000313" key="2">
    <source>
        <dbReference type="Proteomes" id="UP000192140"/>
    </source>
</evidence>
<organism evidence="1 2">
    <name type="scientific">Agrobacterium deltaense NCPPB 1641</name>
    <dbReference type="NCBI Taxonomy" id="1183425"/>
    <lineage>
        <taxon>Bacteria</taxon>
        <taxon>Pseudomonadati</taxon>
        <taxon>Pseudomonadota</taxon>
        <taxon>Alphaproteobacteria</taxon>
        <taxon>Hyphomicrobiales</taxon>
        <taxon>Rhizobiaceae</taxon>
        <taxon>Rhizobium/Agrobacterium group</taxon>
        <taxon>Agrobacterium</taxon>
    </lineage>
</organism>
<reference evidence="1" key="1">
    <citation type="submission" date="2016-01" db="EMBL/GenBank/DDBJ databases">
        <authorList>
            <person name="Regsiter A."/>
            <person name="william w."/>
        </authorList>
    </citation>
    <scope>NUCLEOTIDE SEQUENCE</scope>
    <source>
        <strain evidence="1">NCPPB 1641</strain>
    </source>
</reference>
<protein>
    <submittedName>
        <fullName evidence="1">Phage Gp37Gp68</fullName>
    </submittedName>
</protein>
<dbReference type="AlphaFoldDB" id="A0A1S7TXX9"/>
<dbReference type="Proteomes" id="UP000192140">
    <property type="component" value="Unassembled WGS sequence"/>
</dbReference>